<accession>A0A9W6ETV5</accession>
<dbReference type="Proteomes" id="UP001143545">
    <property type="component" value="Unassembled WGS sequence"/>
</dbReference>
<evidence type="ECO:0000313" key="1">
    <source>
        <dbReference type="EMBL" id="GLB51724.1"/>
    </source>
</evidence>
<dbReference type="EMBL" id="BRVP01000004">
    <property type="protein sequence ID" value="GLB51724.1"/>
    <property type="molecule type" value="Genomic_DNA"/>
</dbReference>
<dbReference type="RefSeq" id="WP_281752556.1">
    <property type="nucleotide sequence ID" value="NZ_BRVP01000004.1"/>
</dbReference>
<keyword evidence="2" id="KW-1185">Reference proteome</keyword>
<dbReference type="AlphaFoldDB" id="A0A9W6ETV5"/>
<proteinExistence type="predicted"/>
<reference evidence="1" key="1">
    <citation type="submission" date="2022-07" db="EMBL/GenBank/DDBJ databases">
        <title>Taxonomy of Novel Oxalotrophic and Methylotrophic Bacteria.</title>
        <authorList>
            <person name="Sahin N."/>
            <person name="Tani A."/>
        </authorList>
    </citation>
    <scope>NUCLEOTIDE SEQUENCE</scope>
    <source>
        <strain evidence="1">AM327</strain>
    </source>
</reference>
<gene>
    <name evidence="1" type="ORF">NBRC110019_07630</name>
</gene>
<protein>
    <submittedName>
        <fullName evidence="1">Uncharacterized protein</fullName>
    </submittedName>
</protein>
<comment type="caution">
    <text evidence="1">The sequence shown here is derived from an EMBL/GenBank/DDBJ whole genome shotgun (WGS) entry which is preliminary data.</text>
</comment>
<sequence length="125" mass="14708">MNTNPRISVAIYGEEYLFSYEVIQDKLFRKISRSIYELKYELGLEASTKLKIFIPYYFYEILEKVRYHALALESPYDPTLMFEGIKIETGYEDKVIIAAPENTYASIKTIYKEISLADYRKSISE</sequence>
<evidence type="ECO:0000313" key="2">
    <source>
        <dbReference type="Proteomes" id="UP001143545"/>
    </source>
</evidence>
<organism evidence="1 2">
    <name type="scientific">Neptunitalea chrysea</name>
    <dbReference type="NCBI Taxonomy" id="1647581"/>
    <lineage>
        <taxon>Bacteria</taxon>
        <taxon>Pseudomonadati</taxon>
        <taxon>Bacteroidota</taxon>
        <taxon>Flavobacteriia</taxon>
        <taxon>Flavobacteriales</taxon>
        <taxon>Flavobacteriaceae</taxon>
        <taxon>Neptunitalea</taxon>
    </lineage>
</organism>
<name>A0A9W6ETV5_9FLAO</name>